<comment type="caution">
    <text evidence="3">The sequence shown here is derived from an EMBL/GenBank/DDBJ whole genome shotgun (WGS) entry which is preliminary data.</text>
</comment>
<feature type="coiled-coil region" evidence="1">
    <location>
        <begin position="5"/>
        <end position="32"/>
    </location>
</feature>
<protein>
    <submittedName>
        <fullName evidence="3">Helix-turn-helix domain-containing protein</fullName>
    </submittedName>
</protein>
<dbReference type="EMBL" id="JAKGTH010000007">
    <property type="protein sequence ID" value="MCF4101039.1"/>
    <property type="molecule type" value="Genomic_DNA"/>
</dbReference>
<accession>A0ABS9EGT5</accession>
<proteinExistence type="predicted"/>
<evidence type="ECO:0000313" key="3">
    <source>
        <dbReference type="EMBL" id="MCF4101039.1"/>
    </source>
</evidence>
<name>A0ABS9EGT5_9FLAO</name>
<dbReference type="RefSeq" id="WP_236133190.1">
    <property type="nucleotide sequence ID" value="NZ_JAKGTH010000007.1"/>
</dbReference>
<evidence type="ECO:0000256" key="1">
    <source>
        <dbReference type="SAM" id="Coils"/>
    </source>
</evidence>
<dbReference type="Proteomes" id="UP001179363">
    <property type="component" value="Unassembled WGS sequence"/>
</dbReference>
<sequence length="105" mass="12398">MDNPFEIILSKLESIEKQLEELKKIKSKKLNDELMTIEEIADYINYQKSSIYGLVKKRKIPFIKASGKLHFRKSEIDNWLNRGKIKSRAEIKKMADMYILKNPLP</sequence>
<organism evidence="3 4">
    <name type="scientific">Gillisia lutea</name>
    <dbReference type="NCBI Taxonomy" id="2909668"/>
    <lineage>
        <taxon>Bacteria</taxon>
        <taxon>Pseudomonadati</taxon>
        <taxon>Bacteroidota</taxon>
        <taxon>Flavobacteriia</taxon>
        <taxon>Flavobacteriales</taxon>
        <taxon>Flavobacteriaceae</taxon>
        <taxon>Gillisia</taxon>
    </lineage>
</organism>
<dbReference type="NCBIfam" id="TIGR01764">
    <property type="entry name" value="excise"/>
    <property type="match status" value="1"/>
</dbReference>
<dbReference type="Pfam" id="PF12728">
    <property type="entry name" value="HTH_17"/>
    <property type="match status" value="1"/>
</dbReference>
<dbReference type="InterPro" id="IPR010093">
    <property type="entry name" value="SinI_DNA-bd"/>
</dbReference>
<evidence type="ECO:0000259" key="2">
    <source>
        <dbReference type="Pfam" id="PF12728"/>
    </source>
</evidence>
<reference evidence="3" key="1">
    <citation type="submission" date="2022-01" db="EMBL/GenBank/DDBJ databases">
        <title>Gillisia lutea sp. nov., isolated from marine plastic residues from the Malvarosa beach (Valencia, Spain).</title>
        <authorList>
            <person name="Vidal-Verdu A."/>
            <person name="Molina-Menor E."/>
            <person name="Satari L."/>
            <person name="Pascual J."/>
            <person name="Pereto J."/>
            <person name="Porcar M."/>
        </authorList>
    </citation>
    <scope>NUCLEOTIDE SEQUENCE</scope>
    <source>
        <strain evidence="3">M10.2A</strain>
    </source>
</reference>
<evidence type="ECO:0000313" key="4">
    <source>
        <dbReference type="Proteomes" id="UP001179363"/>
    </source>
</evidence>
<dbReference type="InterPro" id="IPR041657">
    <property type="entry name" value="HTH_17"/>
</dbReference>
<feature type="domain" description="Helix-turn-helix" evidence="2">
    <location>
        <begin position="34"/>
        <end position="83"/>
    </location>
</feature>
<gene>
    <name evidence="3" type="ORF">L1I30_05135</name>
</gene>
<keyword evidence="1" id="KW-0175">Coiled coil</keyword>
<keyword evidence="4" id="KW-1185">Reference proteome</keyword>